<reference evidence="2" key="1">
    <citation type="submission" date="2020-07" db="EMBL/GenBank/DDBJ databases">
        <title>Huge and variable diversity of episymbiotic CPR bacteria and DPANN archaea in groundwater ecosystems.</title>
        <authorList>
            <person name="He C.Y."/>
            <person name="Keren R."/>
            <person name="Whittaker M."/>
            <person name="Farag I.F."/>
            <person name="Doudna J."/>
            <person name="Cate J.H.D."/>
            <person name="Banfield J.F."/>
        </authorList>
    </citation>
    <scope>NUCLEOTIDE SEQUENCE</scope>
    <source>
        <strain evidence="2">NC_groundwater_1664_Pr3_B-0.1um_52_9</strain>
    </source>
</reference>
<dbReference type="AlphaFoldDB" id="A0A9D6V3J1"/>
<feature type="domain" description="DUF3786" evidence="1">
    <location>
        <begin position="37"/>
        <end position="216"/>
    </location>
</feature>
<protein>
    <submittedName>
        <fullName evidence="2">DUF3786 domain-containing protein</fullName>
    </submittedName>
</protein>
<name>A0A9D6V3J1_9BACT</name>
<organism evidence="2 3">
    <name type="scientific">Desulfomonile tiedjei</name>
    <dbReference type="NCBI Taxonomy" id="2358"/>
    <lineage>
        <taxon>Bacteria</taxon>
        <taxon>Pseudomonadati</taxon>
        <taxon>Thermodesulfobacteriota</taxon>
        <taxon>Desulfomonilia</taxon>
        <taxon>Desulfomonilales</taxon>
        <taxon>Desulfomonilaceae</taxon>
        <taxon>Desulfomonile</taxon>
    </lineage>
</organism>
<dbReference type="Pfam" id="PF12654">
    <property type="entry name" value="DUF3786"/>
    <property type="match status" value="1"/>
</dbReference>
<comment type="caution">
    <text evidence="2">The sequence shown here is derived from an EMBL/GenBank/DDBJ whole genome shotgun (WGS) entry which is preliminary data.</text>
</comment>
<evidence type="ECO:0000259" key="1">
    <source>
        <dbReference type="Pfam" id="PF12654"/>
    </source>
</evidence>
<proteinExistence type="predicted"/>
<dbReference type="InterPro" id="IPR024264">
    <property type="entry name" value="DUF3786"/>
</dbReference>
<evidence type="ECO:0000313" key="3">
    <source>
        <dbReference type="Proteomes" id="UP000807825"/>
    </source>
</evidence>
<accession>A0A9D6V3J1</accession>
<dbReference type="Proteomes" id="UP000807825">
    <property type="component" value="Unassembled WGS sequence"/>
</dbReference>
<dbReference type="EMBL" id="JACRDE010000099">
    <property type="protein sequence ID" value="MBI5248512.1"/>
    <property type="molecule type" value="Genomic_DNA"/>
</dbReference>
<gene>
    <name evidence="2" type="ORF">HY912_03360</name>
</gene>
<evidence type="ECO:0000313" key="2">
    <source>
        <dbReference type="EMBL" id="MBI5248512.1"/>
    </source>
</evidence>
<sequence length="223" mass="25531">MAPDEYTMWLERELAGKNVEELTRSHEILIEKVKRIDPLTIADETDAKYIGEGVPHILIPFLHSWFVLDLLPYRIRAQHKSLDTLPMKVLVLQHFVSAAENQGTAVRVMGQWIDTRSLRHGAVMGAHFSKTSDELLGRFFALPQEQRVARVLKWAGVPADLADESYIFRFFPRLPVAFVNWKGDNEFPQFSKILYDVSASNYMTTHGLAALTEFLIFRLAEDS</sequence>